<protein>
    <submittedName>
        <fullName evidence="4">ABC transporter substrate-binding protein</fullName>
    </submittedName>
</protein>
<reference evidence="4 5" key="1">
    <citation type="submission" date="2016-11" db="EMBL/GenBank/DDBJ databases">
        <title>Study of marine rhodopsin-containing bacteria.</title>
        <authorList>
            <person name="Yoshizawa S."/>
            <person name="Kumagai Y."/>
            <person name="Kogure K."/>
        </authorList>
    </citation>
    <scope>NUCLEOTIDE SEQUENCE [LARGE SCALE GENOMIC DNA]</scope>
    <source>
        <strain evidence="4 5">SAORIC-28</strain>
    </source>
</reference>
<dbReference type="EMBL" id="MQWD01000001">
    <property type="protein sequence ID" value="PAP75378.1"/>
    <property type="molecule type" value="Genomic_DNA"/>
</dbReference>
<feature type="chain" id="PRO_5012741136" evidence="3">
    <location>
        <begin position="19"/>
        <end position="435"/>
    </location>
</feature>
<dbReference type="OrthoDB" id="9782846at2"/>
<dbReference type="SUPFAM" id="SSF53850">
    <property type="entry name" value="Periplasmic binding protein-like II"/>
    <property type="match status" value="1"/>
</dbReference>
<dbReference type="RefSeq" id="WP_095509011.1">
    <property type="nucleotide sequence ID" value="NZ_MQWD01000001.1"/>
</dbReference>
<dbReference type="Gene3D" id="3.40.190.10">
    <property type="entry name" value="Periplasmic binding protein-like II"/>
    <property type="match status" value="2"/>
</dbReference>
<accession>A0A271IWR5</accession>
<comment type="caution">
    <text evidence="4">The sequence shown here is derived from an EMBL/GenBank/DDBJ whole genome shotgun (WGS) entry which is preliminary data.</text>
</comment>
<evidence type="ECO:0000256" key="3">
    <source>
        <dbReference type="SAM" id="SignalP"/>
    </source>
</evidence>
<sequence length="435" mass="48020">MRRVALLLLVAAASGAFAACDDGTPETSPEAGGPIVLTYWTSQNPQERAWAEVLVERWNAEHPDIQVEAQPIPAGQSSEEVLLAAVVAGTTPDLCSNIWPGVLNDFIRAGGVLALDEMPGFDSLMAARTPSELADRFVSADGHVYQLPWKTNPILMIYNVDLFEGAGVTRPPRTYSEYLAAAERVTGDTDGDGQTDRWMSARDIRPIWWQRYFDVYPLYLAASGGQTFFDVDGDLAIDEDALREVYGFFQTLYQRGHLPLSTLQGNAFAQRRIASEFTGPWTAAWLVENAPDLRFDFAPVPVPDGFDGEPVTYGDYKNIAVFSSTQHPEAAWAFARYLVSPEADRLLIETTRQIPIRAGLLDDPALADFFEANPFMRRFAEQAPHTRGVDAVPSLTEVLDAVAQSYERAIYGVETPAEAVASADERIRVIQEWAH</sequence>
<organism evidence="4 5">
    <name type="scientific">Rubrivirga marina</name>
    <dbReference type="NCBI Taxonomy" id="1196024"/>
    <lineage>
        <taxon>Bacteria</taxon>
        <taxon>Pseudomonadati</taxon>
        <taxon>Rhodothermota</taxon>
        <taxon>Rhodothermia</taxon>
        <taxon>Rhodothermales</taxon>
        <taxon>Rubricoccaceae</taxon>
        <taxon>Rubrivirga</taxon>
    </lineage>
</organism>
<comment type="subcellular location">
    <subcellularLocation>
        <location evidence="1">Periplasm</location>
    </subcellularLocation>
</comment>
<gene>
    <name evidence="4" type="ORF">BSZ37_02420</name>
</gene>
<evidence type="ECO:0000256" key="1">
    <source>
        <dbReference type="ARBA" id="ARBA00004418"/>
    </source>
</evidence>
<dbReference type="PANTHER" id="PTHR43649:SF13">
    <property type="entry name" value="CARBOHYDRATE ABC TRANSPORTER SUBSTRATE-BINDING PROTEIN"/>
    <property type="match status" value="1"/>
</dbReference>
<comment type="similarity">
    <text evidence="2">Belongs to the bacterial solute-binding protein 1 family.</text>
</comment>
<proteinExistence type="inferred from homology"/>
<dbReference type="Proteomes" id="UP000216339">
    <property type="component" value="Unassembled WGS sequence"/>
</dbReference>
<name>A0A271IWR5_9BACT</name>
<dbReference type="InterPro" id="IPR006059">
    <property type="entry name" value="SBP"/>
</dbReference>
<evidence type="ECO:0000256" key="2">
    <source>
        <dbReference type="ARBA" id="ARBA00008520"/>
    </source>
</evidence>
<dbReference type="PANTHER" id="PTHR43649">
    <property type="entry name" value="ARABINOSE-BINDING PROTEIN-RELATED"/>
    <property type="match status" value="1"/>
</dbReference>
<keyword evidence="5" id="KW-1185">Reference proteome</keyword>
<dbReference type="CDD" id="cd13585">
    <property type="entry name" value="PBP2_TMBP_like"/>
    <property type="match status" value="1"/>
</dbReference>
<evidence type="ECO:0000313" key="4">
    <source>
        <dbReference type="EMBL" id="PAP75378.1"/>
    </source>
</evidence>
<dbReference type="InterPro" id="IPR050490">
    <property type="entry name" value="Bact_solute-bd_prot1"/>
</dbReference>
<dbReference type="GO" id="GO:0042597">
    <property type="term" value="C:periplasmic space"/>
    <property type="evidence" value="ECO:0007669"/>
    <property type="project" value="UniProtKB-SubCell"/>
</dbReference>
<dbReference type="PROSITE" id="PS51257">
    <property type="entry name" value="PROKAR_LIPOPROTEIN"/>
    <property type="match status" value="1"/>
</dbReference>
<evidence type="ECO:0000313" key="5">
    <source>
        <dbReference type="Proteomes" id="UP000216339"/>
    </source>
</evidence>
<keyword evidence="3" id="KW-0732">Signal</keyword>
<feature type="signal peptide" evidence="3">
    <location>
        <begin position="1"/>
        <end position="18"/>
    </location>
</feature>
<dbReference type="Pfam" id="PF01547">
    <property type="entry name" value="SBP_bac_1"/>
    <property type="match status" value="1"/>
</dbReference>
<dbReference type="AlphaFoldDB" id="A0A271IWR5"/>